<dbReference type="SUPFAM" id="SSF53850">
    <property type="entry name" value="Periplasmic binding protein-like II"/>
    <property type="match status" value="1"/>
</dbReference>
<keyword evidence="3" id="KW-0238">DNA-binding</keyword>
<dbReference type="PANTHER" id="PTHR30537:SF72">
    <property type="entry name" value="LYSR FAMILY TRANSCRIPTIONAL REGULATOR"/>
    <property type="match status" value="1"/>
</dbReference>
<dbReference type="InterPro" id="IPR005119">
    <property type="entry name" value="LysR_subst-bd"/>
</dbReference>
<dbReference type="InterPro" id="IPR000847">
    <property type="entry name" value="LysR_HTH_N"/>
</dbReference>
<evidence type="ECO:0000256" key="1">
    <source>
        <dbReference type="ARBA" id="ARBA00009437"/>
    </source>
</evidence>
<dbReference type="PANTHER" id="PTHR30537">
    <property type="entry name" value="HTH-TYPE TRANSCRIPTIONAL REGULATOR"/>
    <property type="match status" value="1"/>
</dbReference>
<evidence type="ECO:0000259" key="5">
    <source>
        <dbReference type="PROSITE" id="PS50931"/>
    </source>
</evidence>
<protein>
    <submittedName>
        <fullName evidence="6">LysR family transcriptional regulator</fullName>
    </submittedName>
</protein>
<evidence type="ECO:0000313" key="7">
    <source>
        <dbReference type="Proteomes" id="UP001365846"/>
    </source>
</evidence>
<evidence type="ECO:0000313" key="6">
    <source>
        <dbReference type="EMBL" id="MEJ8810321.1"/>
    </source>
</evidence>
<keyword evidence="2" id="KW-0805">Transcription regulation</keyword>
<proteinExistence type="inferred from homology"/>
<dbReference type="InterPro" id="IPR036388">
    <property type="entry name" value="WH-like_DNA-bd_sf"/>
</dbReference>
<dbReference type="Gene3D" id="3.40.190.10">
    <property type="entry name" value="Periplasmic binding protein-like II"/>
    <property type="match status" value="2"/>
</dbReference>
<dbReference type="EMBL" id="JBBKZU010000002">
    <property type="protein sequence ID" value="MEJ8810321.1"/>
    <property type="molecule type" value="Genomic_DNA"/>
</dbReference>
<dbReference type="SUPFAM" id="SSF46785">
    <property type="entry name" value="Winged helix' DNA-binding domain"/>
    <property type="match status" value="1"/>
</dbReference>
<dbReference type="Pfam" id="PF00126">
    <property type="entry name" value="HTH_1"/>
    <property type="match status" value="1"/>
</dbReference>
<evidence type="ECO:0000256" key="4">
    <source>
        <dbReference type="ARBA" id="ARBA00023163"/>
    </source>
</evidence>
<keyword evidence="7" id="KW-1185">Reference proteome</keyword>
<accession>A0ABU8V9K0</accession>
<evidence type="ECO:0000256" key="2">
    <source>
        <dbReference type="ARBA" id="ARBA00023015"/>
    </source>
</evidence>
<sequence length="318" mass="35209">MDQLLAMRAFARVVEAGGFTRAADSLDVPLATVSKLVRELEAHLGVRLLQRTTRRVTVTPEGEDYYARSTRILRDLEDIDASFNLARGKPRGHLRIDVGGSTARDVLIPLLPDFVARFPDIRIDLGVSDRSVDLISDKVDCVIRGGPLESSSLVGRRLGEAALITCATPGYLKQYGTPAYPDELKNGHRLVSYVSSQNGRAVPFRFERNGEKTEIKVEHRVGVNESNAHLAACVAGLGIVQTFAYAAAPSLREGSLVEILERWRPAPYPFHVVYPQSRHVTHRLRVFVDWLLEVFPARLSEAQPPATPASSGTRPRRR</sequence>
<dbReference type="RefSeq" id="WP_340355648.1">
    <property type="nucleotide sequence ID" value="NZ_JBBKZU010000002.1"/>
</dbReference>
<comment type="caution">
    <text evidence="6">The sequence shown here is derived from an EMBL/GenBank/DDBJ whole genome shotgun (WGS) entry which is preliminary data.</text>
</comment>
<evidence type="ECO:0000256" key="3">
    <source>
        <dbReference type="ARBA" id="ARBA00023125"/>
    </source>
</evidence>
<feature type="domain" description="HTH lysR-type" evidence="5">
    <location>
        <begin position="1"/>
        <end position="59"/>
    </location>
</feature>
<dbReference type="Gene3D" id="1.10.10.10">
    <property type="entry name" value="Winged helix-like DNA-binding domain superfamily/Winged helix DNA-binding domain"/>
    <property type="match status" value="1"/>
</dbReference>
<dbReference type="Pfam" id="PF03466">
    <property type="entry name" value="LysR_substrate"/>
    <property type="match status" value="1"/>
</dbReference>
<comment type="similarity">
    <text evidence="1">Belongs to the LysR transcriptional regulatory family.</text>
</comment>
<name>A0ABU8V9K0_9BURK</name>
<reference evidence="6 7" key="1">
    <citation type="submission" date="2024-03" db="EMBL/GenBank/DDBJ databases">
        <title>Novel species of the genus Variovorax.</title>
        <authorList>
            <person name="Liu Q."/>
            <person name="Xin Y.-H."/>
        </authorList>
    </citation>
    <scope>NUCLEOTIDE SEQUENCE [LARGE SCALE GENOMIC DNA]</scope>
    <source>
        <strain evidence="6 7">KACC 18899</strain>
    </source>
</reference>
<organism evidence="6 7">
    <name type="scientific">Variovorax ureilyticus</name>
    <dbReference type="NCBI Taxonomy" id="1836198"/>
    <lineage>
        <taxon>Bacteria</taxon>
        <taxon>Pseudomonadati</taxon>
        <taxon>Pseudomonadota</taxon>
        <taxon>Betaproteobacteria</taxon>
        <taxon>Burkholderiales</taxon>
        <taxon>Comamonadaceae</taxon>
        <taxon>Variovorax</taxon>
    </lineage>
</organism>
<keyword evidence="4" id="KW-0804">Transcription</keyword>
<dbReference type="Proteomes" id="UP001365846">
    <property type="component" value="Unassembled WGS sequence"/>
</dbReference>
<gene>
    <name evidence="6" type="ORF">WKW77_04530</name>
</gene>
<dbReference type="PROSITE" id="PS50931">
    <property type="entry name" value="HTH_LYSR"/>
    <property type="match status" value="1"/>
</dbReference>
<dbReference type="InterPro" id="IPR058163">
    <property type="entry name" value="LysR-type_TF_proteobact-type"/>
</dbReference>
<dbReference type="CDD" id="cd08472">
    <property type="entry name" value="PBP2_CrgA_like_3"/>
    <property type="match status" value="1"/>
</dbReference>
<dbReference type="InterPro" id="IPR036390">
    <property type="entry name" value="WH_DNA-bd_sf"/>
</dbReference>